<dbReference type="AlphaFoldDB" id="Q21TY6"/>
<dbReference type="OrthoDB" id="8811599at2"/>
<name>Q21TY6_ALBFT</name>
<accession>Q21TY6</accession>
<gene>
    <name evidence="1" type="ordered locus">Rfer_3057</name>
</gene>
<protein>
    <submittedName>
        <fullName evidence="1">Uncharacterized protein</fullName>
    </submittedName>
</protein>
<sequence length="191" mass="21430">MRTILFLDFDDVLCLNNPVGGYDAIEALGRLEKEPGLSFGDLEFVELWRGLFDAQAKAFLTALHAEFKPTYVLSTSWRNFMNRAALDAVLRRGGLPFVADNLHENFETPISGQGGGSSGRAREIQDWLNENPGCDEGWVVLDDELSGATFLGWHDDRERSFIVLCRENIGLTEVEYALLRDAFLQRAGRKS</sequence>
<reference evidence="2" key="1">
    <citation type="submission" date="2006-02" db="EMBL/GenBank/DDBJ databases">
        <title>Complete sequence of chromosome of Rhodoferax ferrireducens DSM 15236.</title>
        <authorList>
            <person name="Copeland A."/>
            <person name="Lucas S."/>
            <person name="Lapidus A."/>
            <person name="Barry K."/>
            <person name="Detter J.C."/>
            <person name="Glavina del Rio T."/>
            <person name="Hammon N."/>
            <person name="Israni S."/>
            <person name="Pitluck S."/>
            <person name="Brettin T."/>
            <person name="Bruce D."/>
            <person name="Han C."/>
            <person name="Tapia R."/>
            <person name="Gilna P."/>
            <person name="Kiss H."/>
            <person name="Schmutz J."/>
            <person name="Larimer F."/>
            <person name="Land M."/>
            <person name="Kyrpides N."/>
            <person name="Ivanova N."/>
            <person name="Richardson P."/>
        </authorList>
    </citation>
    <scope>NUCLEOTIDE SEQUENCE [LARGE SCALE GENOMIC DNA]</scope>
    <source>
        <strain evidence="2">ATCC BAA-621 / DSM 15236 / T118</strain>
    </source>
</reference>
<dbReference type="KEGG" id="rfr:Rfer_3057"/>
<dbReference type="Proteomes" id="UP000008332">
    <property type="component" value="Chromosome"/>
</dbReference>
<dbReference type="Pfam" id="PF18143">
    <property type="entry name" value="HAD_SAK_2"/>
    <property type="match status" value="1"/>
</dbReference>
<organism evidence="1 2">
    <name type="scientific">Albidiferax ferrireducens (strain ATCC BAA-621 / DSM 15236 / T118)</name>
    <name type="common">Rhodoferax ferrireducens</name>
    <dbReference type="NCBI Taxonomy" id="338969"/>
    <lineage>
        <taxon>Bacteria</taxon>
        <taxon>Pseudomonadati</taxon>
        <taxon>Pseudomonadota</taxon>
        <taxon>Betaproteobacteria</taxon>
        <taxon>Burkholderiales</taxon>
        <taxon>Comamonadaceae</taxon>
        <taxon>Rhodoferax</taxon>
    </lineage>
</organism>
<dbReference type="RefSeq" id="WP_011465333.1">
    <property type="nucleotide sequence ID" value="NC_007908.1"/>
</dbReference>
<dbReference type="HOGENOM" id="CLU_1458949_0_0_4"/>
<keyword evidence="2" id="KW-1185">Reference proteome</keyword>
<dbReference type="EMBL" id="CP000267">
    <property type="protein sequence ID" value="ABD70767.1"/>
    <property type="molecule type" value="Genomic_DNA"/>
</dbReference>
<dbReference type="eggNOG" id="ENOG502ZK6B">
    <property type="taxonomic scope" value="Bacteria"/>
</dbReference>
<proteinExistence type="predicted"/>
<evidence type="ECO:0000313" key="1">
    <source>
        <dbReference type="EMBL" id="ABD70767.1"/>
    </source>
</evidence>
<evidence type="ECO:0000313" key="2">
    <source>
        <dbReference type="Proteomes" id="UP000008332"/>
    </source>
</evidence>